<reference evidence="12 13" key="1">
    <citation type="submission" date="2018-10" db="EMBL/GenBank/DDBJ databases">
        <title>Draft genome sequence of Bacillus salarius IM0101, isolated from a hypersaline soil in Inner Mongolia, China.</title>
        <authorList>
            <person name="Yamprayoonswat W."/>
            <person name="Boonvisut S."/>
            <person name="Jumpathong W."/>
            <person name="Sittihan S."/>
            <person name="Ruangsuj P."/>
            <person name="Wanthongcharoen S."/>
            <person name="Thongpramul N."/>
            <person name="Pimmason S."/>
            <person name="Yu B."/>
            <person name="Yasawong M."/>
        </authorList>
    </citation>
    <scope>NUCLEOTIDE SEQUENCE [LARGE SCALE GENOMIC DNA]</scope>
    <source>
        <strain evidence="12 13">IM0101</strain>
    </source>
</reference>
<evidence type="ECO:0000259" key="11">
    <source>
        <dbReference type="PROSITE" id="PS51371"/>
    </source>
</evidence>
<dbReference type="OrthoDB" id="9802264at2"/>
<dbReference type="PANTHER" id="PTHR43117">
    <property type="entry name" value="OSMOPROTECTANT IMPORT ATP-BINDING PROTEIN OSMV"/>
    <property type="match status" value="1"/>
</dbReference>
<dbReference type="Pfam" id="PF00005">
    <property type="entry name" value="ABC_tran"/>
    <property type="match status" value="1"/>
</dbReference>
<dbReference type="SUPFAM" id="SSF54631">
    <property type="entry name" value="CBS-domain pair"/>
    <property type="match status" value="1"/>
</dbReference>
<dbReference type="Gene3D" id="3.10.580.10">
    <property type="entry name" value="CBS-domain"/>
    <property type="match status" value="1"/>
</dbReference>
<gene>
    <name evidence="12" type="ORF">D7Z54_29140</name>
</gene>
<dbReference type="InterPro" id="IPR003593">
    <property type="entry name" value="AAA+_ATPase"/>
</dbReference>
<dbReference type="GO" id="GO:0015418">
    <property type="term" value="F:ABC-type quaternary ammonium compound transporting activity"/>
    <property type="evidence" value="ECO:0007669"/>
    <property type="project" value="UniProtKB-EC"/>
</dbReference>
<evidence type="ECO:0000256" key="2">
    <source>
        <dbReference type="ARBA" id="ARBA00022448"/>
    </source>
</evidence>
<evidence type="ECO:0000259" key="10">
    <source>
        <dbReference type="PROSITE" id="PS50893"/>
    </source>
</evidence>
<comment type="similarity">
    <text evidence="1">Belongs to the ABC transporter superfamily.</text>
</comment>
<organism evidence="12 13">
    <name type="scientific">Salibacterium salarium</name>
    <dbReference type="NCBI Taxonomy" id="284579"/>
    <lineage>
        <taxon>Bacteria</taxon>
        <taxon>Bacillati</taxon>
        <taxon>Bacillota</taxon>
        <taxon>Bacilli</taxon>
        <taxon>Bacillales</taxon>
        <taxon>Bacillaceae</taxon>
    </lineage>
</organism>
<evidence type="ECO:0000256" key="8">
    <source>
        <dbReference type="ARBA" id="ARBA00070305"/>
    </source>
</evidence>
<keyword evidence="4 12" id="KW-0067">ATP-binding</keyword>
<evidence type="ECO:0000256" key="3">
    <source>
        <dbReference type="ARBA" id="ARBA00022741"/>
    </source>
</evidence>
<dbReference type="Pfam" id="PF00571">
    <property type="entry name" value="CBS"/>
    <property type="match status" value="1"/>
</dbReference>
<dbReference type="Proteomes" id="UP000275076">
    <property type="component" value="Unassembled WGS sequence"/>
</dbReference>
<evidence type="ECO:0000256" key="9">
    <source>
        <dbReference type="PROSITE-ProRule" id="PRU00703"/>
    </source>
</evidence>
<dbReference type="InterPro" id="IPR046342">
    <property type="entry name" value="CBS_dom_sf"/>
</dbReference>
<dbReference type="PROSITE" id="PS50893">
    <property type="entry name" value="ABC_TRANSPORTER_2"/>
    <property type="match status" value="1"/>
</dbReference>
<dbReference type="InterPro" id="IPR003439">
    <property type="entry name" value="ABC_transporter-like_ATP-bd"/>
</dbReference>
<evidence type="ECO:0000256" key="7">
    <source>
        <dbReference type="ARBA" id="ARBA00066388"/>
    </source>
</evidence>
<dbReference type="EC" id="7.6.2.9" evidence="7"/>
<dbReference type="Gene3D" id="3.40.50.300">
    <property type="entry name" value="P-loop containing nucleotide triphosphate hydrolases"/>
    <property type="match status" value="1"/>
</dbReference>
<feature type="domain" description="CBS" evidence="11">
    <location>
        <begin position="293"/>
        <end position="349"/>
    </location>
</feature>
<dbReference type="PROSITE" id="PS00211">
    <property type="entry name" value="ABC_TRANSPORTER_1"/>
    <property type="match status" value="1"/>
</dbReference>
<dbReference type="InterPro" id="IPR000644">
    <property type="entry name" value="CBS_dom"/>
</dbReference>
<dbReference type="AlphaFoldDB" id="A0A3R9P409"/>
<comment type="caution">
    <text evidence="12">The sequence shown here is derived from an EMBL/GenBank/DDBJ whole genome shotgun (WGS) entry which is preliminary data.</text>
</comment>
<dbReference type="PANTHER" id="PTHR43117:SF4">
    <property type="entry name" value="OSMOPROTECTANT IMPORT ATP-BINDING PROTEIN OSMV"/>
    <property type="match status" value="1"/>
</dbReference>
<keyword evidence="3" id="KW-0547">Nucleotide-binding</keyword>
<evidence type="ECO:0000256" key="6">
    <source>
        <dbReference type="ARBA" id="ARBA00063934"/>
    </source>
</evidence>
<sequence>MITFENISKEFPDGTKAVHQFTTTVQKGEMFVLIGPSGCGKTTTLKMINRLIAPTNGTIYIEGDDINNWNKQALRWNIGYVLQQIALFPTMTIAENISVVPDMLNWSKKEISERVDELLHMVDLDPATYRSRKPVELSGGQQQRVGVLRALAADPNILIMDEPFSALDPLTREQLQRDVKELQSRIQKTIVFVTHDMDEALALGDRICMMNEGKIVQIGTPAEITRNPVNQFVKDFIGNRTNEWESPVKEIMDPYSDYIVNIDNLSQLSLQNEPIYVIDNDSYFLGRKQGHEVMEHNITLSPDMSLNHSIHYFDEIDVDVLPVVENNTLVGTMSYKNIVSYMKSTTLDTRRKGEI</sequence>
<protein>
    <recommendedName>
        <fullName evidence="8">Carnitine transport ATP-binding protein OpuCA</fullName>
        <ecNumber evidence="7">7.6.2.9</ecNumber>
    </recommendedName>
</protein>
<keyword evidence="9" id="KW-0129">CBS domain</keyword>
<dbReference type="GO" id="GO:0005524">
    <property type="term" value="F:ATP binding"/>
    <property type="evidence" value="ECO:0007669"/>
    <property type="project" value="UniProtKB-KW"/>
</dbReference>
<dbReference type="EMBL" id="RBVX01000050">
    <property type="protein sequence ID" value="RSL29820.1"/>
    <property type="molecule type" value="Genomic_DNA"/>
</dbReference>
<comment type="subunit">
    <text evidence="6">The complex is composed of two ATP-binding proteins (OpuCA), two transmembrane proteins (OpuCB and OpuCD) and a solute-binding protein (OpuCC).</text>
</comment>
<feature type="domain" description="ABC transporter" evidence="10">
    <location>
        <begin position="2"/>
        <end position="237"/>
    </location>
</feature>
<dbReference type="SUPFAM" id="SSF52540">
    <property type="entry name" value="P-loop containing nucleoside triphosphate hydrolases"/>
    <property type="match status" value="1"/>
</dbReference>
<dbReference type="InterPro" id="IPR027417">
    <property type="entry name" value="P-loop_NTPase"/>
</dbReference>
<keyword evidence="13" id="KW-1185">Reference proteome</keyword>
<accession>A0A3R9P409</accession>
<proteinExistence type="inferred from homology"/>
<dbReference type="PROSITE" id="PS51371">
    <property type="entry name" value="CBS"/>
    <property type="match status" value="1"/>
</dbReference>
<evidence type="ECO:0000256" key="5">
    <source>
        <dbReference type="ARBA" id="ARBA00052482"/>
    </source>
</evidence>
<evidence type="ECO:0000313" key="13">
    <source>
        <dbReference type="Proteomes" id="UP000275076"/>
    </source>
</evidence>
<dbReference type="FunFam" id="3.40.50.300:FF:000425">
    <property type="entry name" value="Probable ABC transporter, ATP-binding subunit"/>
    <property type="match status" value="1"/>
</dbReference>
<dbReference type="RefSeq" id="WP_125561771.1">
    <property type="nucleotide sequence ID" value="NZ_RBVX01000050.1"/>
</dbReference>
<name>A0A3R9P409_9BACI</name>
<dbReference type="InterPro" id="IPR017871">
    <property type="entry name" value="ABC_transporter-like_CS"/>
</dbReference>
<evidence type="ECO:0000313" key="12">
    <source>
        <dbReference type="EMBL" id="RSL29820.1"/>
    </source>
</evidence>
<comment type="catalytic activity">
    <reaction evidence="5">
        <text>a quaternary ammonium(out) + ATP + H2O = a quaternary ammonium(in) + ADP + phosphate + H(+)</text>
        <dbReference type="Rhea" id="RHEA:11036"/>
        <dbReference type="ChEBI" id="CHEBI:15377"/>
        <dbReference type="ChEBI" id="CHEBI:15378"/>
        <dbReference type="ChEBI" id="CHEBI:30616"/>
        <dbReference type="ChEBI" id="CHEBI:35267"/>
        <dbReference type="ChEBI" id="CHEBI:43474"/>
        <dbReference type="ChEBI" id="CHEBI:456216"/>
        <dbReference type="EC" id="7.6.2.9"/>
    </reaction>
</comment>
<dbReference type="GO" id="GO:0016887">
    <property type="term" value="F:ATP hydrolysis activity"/>
    <property type="evidence" value="ECO:0007669"/>
    <property type="project" value="InterPro"/>
</dbReference>
<dbReference type="SMART" id="SM00382">
    <property type="entry name" value="AAA"/>
    <property type="match status" value="1"/>
</dbReference>
<evidence type="ECO:0000256" key="1">
    <source>
        <dbReference type="ARBA" id="ARBA00005417"/>
    </source>
</evidence>
<evidence type="ECO:0000256" key="4">
    <source>
        <dbReference type="ARBA" id="ARBA00022840"/>
    </source>
</evidence>
<keyword evidence="2" id="KW-0813">Transport</keyword>